<dbReference type="PANTHER" id="PTHR35450:SF2">
    <property type="entry name" value="REVERSE TRANSCRIPTASE DOMAIN-CONTAINING PROTEIN"/>
    <property type="match status" value="1"/>
</dbReference>
<name>A0AAV8VVC0_9CUCU</name>
<accession>A0AAV8VVC0</accession>
<evidence type="ECO:0000313" key="1">
    <source>
        <dbReference type="EMBL" id="KAJ8918174.1"/>
    </source>
</evidence>
<organism evidence="1 2">
    <name type="scientific">Exocentrus adspersus</name>
    <dbReference type="NCBI Taxonomy" id="1586481"/>
    <lineage>
        <taxon>Eukaryota</taxon>
        <taxon>Metazoa</taxon>
        <taxon>Ecdysozoa</taxon>
        <taxon>Arthropoda</taxon>
        <taxon>Hexapoda</taxon>
        <taxon>Insecta</taxon>
        <taxon>Pterygota</taxon>
        <taxon>Neoptera</taxon>
        <taxon>Endopterygota</taxon>
        <taxon>Coleoptera</taxon>
        <taxon>Polyphaga</taxon>
        <taxon>Cucujiformia</taxon>
        <taxon>Chrysomeloidea</taxon>
        <taxon>Cerambycidae</taxon>
        <taxon>Lamiinae</taxon>
        <taxon>Acanthocinini</taxon>
        <taxon>Exocentrus</taxon>
    </lineage>
</organism>
<dbReference type="AlphaFoldDB" id="A0AAV8VVC0"/>
<protein>
    <recommendedName>
        <fullName evidence="3">Reverse transcriptase</fullName>
    </recommendedName>
</protein>
<keyword evidence="2" id="KW-1185">Reference proteome</keyword>
<evidence type="ECO:0008006" key="3">
    <source>
        <dbReference type="Google" id="ProtNLM"/>
    </source>
</evidence>
<gene>
    <name evidence="1" type="ORF">NQ315_014040</name>
</gene>
<dbReference type="EMBL" id="JANEYG010000027">
    <property type="protein sequence ID" value="KAJ8918174.1"/>
    <property type="molecule type" value="Genomic_DNA"/>
</dbReference>
<dbReference type="PANTHER" id="PTHR35450">
    <property type="entry name" value="REVERSE TRANSCRIPTASE DOMAIN-CONTAINING PROTEIN"/>
    <property type="match status" value="1"/>
</dbReference>
<evidence type="ECO:0000313" key="2">
    <source>
        <dbReference type="Proteomes" id="UP001159042"/>
    </source>
</evidence>
<proteinExistence type="predicted"/>
<comment type="caution">
    <text evidence="1">The sequence shown here is derived from an EMBL/GenBank/DDBJ whole genome shotgun (WGS) entry which is preliminary data.</text>
</comment>
<reference evidence="1 2" key="1">
    <citation type="journal article" date="2023" name="Insect Mol. Biol.">
        <title>Genome sequencing provides insights into the evolution of gene families encoding plant cell wall-degrading enzymes in longhorned beetles.</title>
        <authorList>
            <person name="Shin N.R."/>
            <person name="Okamura Y."/>
            <person name="Kirsch R."/>
            <person name="Pauchet Y."/>
        </authorList>
    </citation>
    <scope>NUCLEOTIDE SEQUENCE [LARGE SCALE GENOMIC DNA]</scope>
    <source>
        <strain evidence="1">EAD_L_NR</strain>
    </source>
</reference>
<sequence>MLAVPVLLYSFGVLKWTREQLRELDVSTRKVMHMHRSIHPRSSVPRIYLPRDQGGRGLLNLESMHGRLVLGIFCKILKSTDPLLQLLRDHERTNIGAFLFRAAERLGLSQFSNVEDTRCRACRQQPETLMHILSACPVHAIAGYIHRHNAALKVLYYHLRHAYGIDEIAVQPHGENDIEVVVVNERCRIYCN</sequence>
<dbReference type="Proteomes" id="UP001159042">
    <property type="component" value="Unassembled WGS sequence"/>
</dbReference>